<sequence length="270" mass="28542">MRTRALAIAVTTGLVLTLAPATAHAAKKPTFKLSISTSRSVADVGQTIAISGKVSGPKAAKKRLLVQRKVGGGAWKTVRKITTTSKRRYATTVPVTTAGQQYLRVVAPKSKKARAGSSTARGFVGWRWLDAGASAATDGLTRGSLRIDGKVHAPTYVPTQHNDDGYLFIDTGRSCDALVAGLAVEAPTANQAMVYVFQGRSITDDPESFSVKMVSGNSGVVETRWPIKRQSSLVAMMVDENTDNAAQSAGLIKPRVHCSVNALPQAVLPL</sequence>
<name>A0ABY5KJ31_9ACTN</name>
<reference evidence="2 3" key="1">
    <citation type="submission" date="2022-07" db="EMBL/GenBank/DDBJ databases">
        <title>Novel species in genus Aeromicrobium.</title>
        <authorList>
            <person name="Ye L."/>
        </authorList>
    </citation>
    <scope>NUCLEOTIDE SEQUENCE [LARGE SCALE GENOMIC DNA]</scope>
    <source>
        <strain evidence="3">zg-Y50</strain>
    </source>
</reference>
<dbReference type="EMBL" id="CP101990">
    <property type="protein sequence ID" value="UUI68363.1"/>
    <property type="molecule type" value="Genomic_DNA"/>
</dbReference>
<feature type="signal peptide" evidence="1">
    <location>
        <begin position="1"/>
        <end position="25"/>
    </location>
</feature>
<dbReference type="RefSeq" id="WP_232418539.1">
    <property type="nucleotide sequence ID" value="NZ_CP101990.1"/>
</dbReference>
<dbReference type="Proteomes" id="UP001315860">
    <property type="component" value="Chromosome"/>
</dbReference>
<protein>
    <submittedName>
        <fullName evidence="2">Uncharacterized protein</fullName>
    </submittedName>
</protein>
<keyword evidence="1" id="KW-0732">Signal</keyword>
<organism evidence="2 3">
    <name type="scientific">Aeromicrobium duanguangcaii</name>
    <dbReference type="NCBI Taxonomy" id="2968086"/>
    <lineage>
        <taxon>Bacteria</taxon>
        <taxon>Bacillati</taxon>
        <taxon>Actinomycetota</taxon>
        <taxon>Actinomycetes</taxon>
        <taxon>Propionibacteriales</taxon>
        <taxon>Nocardioidaceae</taxon>
        <taxon>Aeromicrobium</taxon>
    </lineage>
</organism>
<proteinExistence type="predicted"/>
<keyword evidence="3" id="KW-1185">Reference proteome</keyword>
<gene>
    <name evidence="2" type="ORF">NP095_14315</name>
</gene>
<feature type="chain" id="PRO_5047036877" evidence="1">
    <location>
        <begin position="26"/>
        <end position="270"/>
    </location>
</feature>
<evidence type="ECO:0000256" key="1">
    <source>
        <dbReference type="SAM" id="SignalP"/>
    </source>
</evidence>
<accession>A0ABY5KJ31</accession>
<evidence type="ECO:0000313" key="3">
    <source>
        <dbReference type="Proteomes" id="UP001315860"/>
    </source>
</evidence>
<evidence type="ECO:0000313" key="2">
    <source>
        <dbReference type="EMBL" id="UUI68363.1"/>
    </source>
</evidence>